<feature type="region of interest" description="Disordered" evidence="3">
    <location>
        <begin position="1430"/>
        <end position="1462"/>
    </location>
</feature>
<keyword evidence="7" id="KW-1185">Reference proteome</keyword>
<dbReference type="InterPro" id="IPR015943">
    <property type="entry name" value="WD40/YVTN_repeat-like_dom_sf"/>
</dbReference>
<dbReference type="SUPFAM" id="SSF52540">
    <property type="entry name" value="P-loop containing nucleoside triphosphate hydrolases"/>
    <property type="match status" value="1"/>
</dbReference>
<dbReference type="InterPro" id="IPR029058">
    <property type="entry name" value="AB_hydrolase_fold"/>
</dbReference>
<dbReference type="Pfam" id="PF22939">
    <property type="entry name" value="WHD_GPIID"/>
    <property type="match status" value="1"/>
</dbReference>
<evidence type="ECO:0000256" key="1">
    <source>
        <dbReference type="ARBA" id="ARBA00022737"/>
    </source>
</evidence>
<dbReference type="InterPro" id="IPR036322">
    <property type="entry name" value="WD40_repeat_dom_sf"/>
</dbReference>
<name>A0AAE0JWG2_9PEZI</name>
<feature type="compositionally biased region" description="Acidic residues" evidence="3">
    <location>
        <begin position="1043"/>
        <end position="1053"/>
    </location>
</feature>
<protein>
    <submittedName>
        <fullName evidence="6">Uncharacterized protein</fullName>
    </submittedName>
</protein>
<evidence type="ECO:0000313" key="6">
    <source>
        <dbReference type="EMBL" id="KAK3365588.1"/>
    </source>
</evidence>
<dbReference type="InterPro" id="IPR056884">
    <property type="entry name" value="NPHP3-like_N"/>
</dbReference>
<evidence type="ECO:0000259" key="4">
    <source>
        <dbReference type="Pfam" id="PF22939"/>
    </source>
</evidence>
<gene>
    <name evidence="6" type="ORF">B0T24DRAFT_669813</name>
</gene>
<evidence type="ECO:0000256" key="2">
    <source>
        <dbReference type="PROSITE-ProRule" id="PRU00221"/>
    </source>
</evidence>
<dbReference type="Pfam" id="PF00400">
    <property type="entry name" value="WD40"/>
    <property type="match status" value="2"/>
</dbReference>
<sequence length="1618" mass="182031">MSRPRTIASAAGPTARRPSNDATIPSLASPPRSPSGFQLTREFIRRMTIRSTSTAASSDSRSSTSRRHSVANYWEGAGPYGLTCIHNPPEPFIDLVFVHGLHGGSYKTWRKEEERGYFWPGEWLAEDPEFENVRFHTYGYPADWSDFKASNLNVRDFGRSLYGHLMSSPYLSRGEQACLVASQFKESSDLASRIKCLMFLGTPHHGSNSAERLDKILRVGVNPMSATDYVRDLRRDSLSIQTINDDFRHIAEDYLLYSFYETRKSPGLGYIVDKDSACIGGPKHEVVLPLDGDHRSICKFDNDDDPNYRTVHDHLVRIVDSLIDISSELELDAVEDLDVYLDCEESHDETLETTLEQTVPGTCKWIKTREDFIPWMHDCNTSAIQYAWLYWLHSPPGTGKSVMAANIIKMLQDQDQDVAYFFFVDGNKYHRNVAGLLRSLAFQMAQSQPLVFDAIFEMQKAGVQWSEADERLIWRKLFANCILKLPLKKTQYWVVDALDESADPGHLWPLLKSMRPKFNVRIFLTSRTSADMRKQFQQLENRTTAGGGVMRYTEDTIIPEDTLDDMRRLFQEKKSSIPVTDNGDQGSMLDELVQRSQGSFLWTKIVLKELEFAFSKKDVNEILQEVPSEMAYHYKAIFRQMSQHNGRKKHLIQAMIAWTVCGVRPLLKAEFERALLIDVGEDITGNVSRTVEGLCSQILTVNKQGAVHVVHSTVKEFVLDRNNIFDYSIKRDEGHRRLAMACLRYLTSPEMRLEGRLHLLMPERLSIAERVSEFADYAATSFSAHLVNSPADDEELFSLLVKFLQSPNVLCWIEYVAEKHKSLIHIKEAGTNLKRFMERRAKYLPPFGPGVELANSWSTDLLRVVSKFGRNILMAPSKLSLLTPPICPQNSAIHRQFAKRNPGFRVVGIAEDLWADAISYVEHLGSLPTAMNLGPRYLAIGKESGEVRLYNNDTFEEFGDLRHGEGVVALRFSNSGNLLVVSGLNDVKLWDLSESDSPYIVWTKTVNHTCTSFLFADDDELLMAISSGNSVFVFTIDEKESGDSDESEEDEDGGGIKEIPLDSPFPSAIEASMVLKSSSISPDGKFVALVYEGQPISIWGVTEGLHLGFCTREELDDGKDEIEKILFNPNPELEYIVVTYQHGGLTLVDYHNLKEVRSASTEVLALASSPDGHTLATGDTGGKIRIWDFEKLALLYVINYHSSSVRELRFSTDGLRLVDLRETHSVIWEPAALIRGCDEDEAKSMSGVSMAIRPQSVGDYDDPIEISCLVLHPSRPLAIVGKYNGAVDTYNLEEGKKLDELFTIDKGRITRIAMHKNGLLAYACSGNKISVSLVHDDEKTLKMQKTLFTIPDFGEPVQQLLFSDSGDSLLIAGTNTTQIWCRVPRSESGFSLLKPSSTPSDECWRYLPCSDDADKFELIDKTIDTLVKPSIDETPQHQKQKQQQQSPWKRLHRHNTLPSDGGVDSHVRLHTALVDLDTGYLILEYEGKKSTRQLLILEKVAAVTPTKTDTLSPPLVVPGPAAADSSNFRILLHLKPYQIKTFLGIHNNRVVYLGPKLWVRTVDLHHLHPGAKPVKRKHFFVPHEYIGGSHHVDAVVGRAGEIVFPRRGELAVVHGGLV</sequence>
<dbReference type="Gene3D" id="2.130.10.10">
    <property type="entry name" value="YVTN repeat-like/Quinoprotein amine dehydrogenase"/>
    <property type="match status" value="3"/>
</dbReference>
<dbReference type="PANTHER" id="PTHR10039:SF16">
    <property type="entry name" value="GPI INOSITOL-DEACYLASE"/>
    <property type="match status" value="1"/>
</dbReference>
<organism evidence="6 7">
    <name type="scientific">Lasiosphaeria ovina</name>
    <dbReference type="NCBI Taxonomy" id="92902"/>
    <lineage>
        <taxon>Eukaryota</taxon>
        <taxon>Fungi</taxon>
        <taxon>Dikarya</taxon>
        <taxon>Ascomycota</taxon>
        <taxon>Pezizomycotina</taxon>
        <taxon>Sordariomycetes</taxon>
        <taxon>Sordariomycetidae</taxon>
        <taxon>Sordariales</taxon>
        <taxon>Lasiosphaeriaceae</taxon>
        <taxon>Lasiosphaeria</taxon>
    </lineage>
</organism>
<reference evidence="6" key="1">
    <citation type="journal article" date="2023" name="Mol. Phylogenet. Evol.">
        <title>Genome-scale phylogeny and comparative genomics of the fungal order Sordariales.</title>
        <authorList>
            <person name="Hensen N."/>
            <person name="Bonometti L."/>
            <person name="Westerberg I."/>
            <person name="Brannstrom I.O."/>
            <person name="Guillou S."/>
            <person name="Cros-Aarteil S."/>
            <person name="Calhoun S."/>
            <person name="Haridas S."/>
            <person name="Kuo A."/>
            <person name="Mondo S."/>
            <person name="Pangilinan J."/>
            <person name="Riley R."/>
            <person name="LaButti K."/>
            <person name="Andreopoulos B."/>
            <person name="Lipzen A."/>
            <person name="Chen C."/>
            <person name="Yan M."/>
            <person name="Daum C."/>
            <person name="Ng V."/>
            <person name="Clum A."/>
            <person name="Steindorff A."/>
            <person name="Ohm R.A."/>
            <person name="Martin F."/>
            <person name="Silar P."/>
            <person name="Natvig D.O."/>
            <person name="Lalanne C."/>
            <person name="Gautier V."/>
            <person name="Ament-Velasquez S.L."/>
            <person name="Kruys A."/>
            <person name="Hutchinson M.I."/>
            <person name="Powell A.J."/>
            <person name="Barry K."/>
            <person name="Miller A.N."/>
            <person name="Grigoriev I.V."/>
            <person name="Debuchy R."/>
            <person name="Gladieux P."/>
            <person name="Hiltunen Thoren M."/>
            <person name="Johannesson H."/>
        </authorList>
    </citation>
    <scope>NUCLEOTIDE SEQUENCE</scope>
    <source>
        <strain evidence="6">CBS 958.72</strain>
    </source>
</reference>
<dbReference type="PROSITE" id="PS50294">
    <property type="entry name" value="WD_REPEATS_REGION"/>
    <property type="match status" value="1"/>
</dbReference>
<dbReference type="InterPro" id="IPR054471">
    <property type="entry name" value="GPIID_WHD"/>
</dbReference>
<dbReference type="InterPro" id="IPR027417">
    <property type="entry name" value="P-loop_NTPase"/>
</dbReference>
<reference evidence="6" key="2">
    <citation type="submission" date="2023-06" db="EMBL/GenBank/DDBJ databases">
        <authorList>
            <consortium name="Lawrence Berkeley National Laboratory"/>
            <person name="Haridas S."/>
            <person name="Hensen N."/>
            <person name="Bonometti L."/>
            <person name="Westerberg I."/>
            <person name="Brannstrom I.O."/>
            <person name="Guillou S."/>
            <person name="Cros-Aarteil S."/>
            <person name="Calhoun S."/>
            <person name="Kuo A."/>
            <person name="Mondo S."/>
            <person name="Pangilinan J."/>
            <person name="Riley R."/>
            <person name="Labutti K."/>
            <person name="Andreopoulos B."/>
            <person name="Lipzen A."/>
            <person name="Chen C."/>
            <person name="Yanf M."/>
            <person name="Daum C."/>
            <person name="Ng V."/>
            <person name="Clum A."/>
            <person name="Steindorff A."/>
            <person name="Ohm R."/>
            <person name="Martin F."/>
            <person name="Silar P."/>
            <person name="Natvig D."/>
            <person name="Lalanne C."/>
            <person name="Gautier V."/>
            <person name="Ament-Velasquez S.L."/>
            <person name="Kruys A."/>
            <person name="Hutchinson M.I."/>
            <person name="Powell A.J."/>
            <person name="Barry K."/>
            <person name="Miller A.N."/>
            <person name="Grigoriev I.V."/>
            <person name="Debuchy R."/>
            <person name="Gladieux P."/>
            <person name="Thoren M.H."/>
            <person name="Johannesson H."/>
        </authorList>
    </citation>
    <scope>NUCLEOTIDE SEQUENCE</scope>
    <source>
        <strain evidence="6">CBS 958.72</strain>
    </source>
</reference>
<dbReference type="EMBL" id="JAULSN010000008">
    <property type="protein sequence ID" value="KAK3365588.1"/>
    <property type="molecule type" value="Genomic_DNA"/>
</dbReference>
<accession>A0AAE0JWG2</accession>
<dbReference type="PROSITE" id="PS50082">
    <property type="entry name" value="WD_REPEATS_2"/>
    <property type="match status" value="1"/>
</dbReference>
<proteinExistence type="predicted"/>
<feature type="domain" description="GPI inositol-deacylase winged helix" evidence="4">
    <location>
        <begin position="646"/>
        <end position="727"/>
    </location>
</feature>
<evidence type="ECO:0000259" key="5">
    <source>
        <dbReference type="Pfam" id="PF24883"/>
    </source>
</evidence>
<feature type="repeat" description="WD" evidence="2">
    <location>
        <begin position="1156"/>
        <end position="1197"/>
    </location>
</feature>
<dbReference type="Pfam" id="PF24883">
    <property type="entry name" value="NPHP3_N"/>
    <property type="match status" value="1"/>
</dbReference>
<dbReference type="SMART" id="SM00320">
    <property type="entry name" value="WD40"/>
    <property type="match status" value="5"/>
</dbReference>
<dbReference type="InterPro" id="IPR001680">
    <property type="entry name" value="WD40_rpt"/>
</dbReference>
<keyword evidence="2" id="KW-0853">WD repeat</keyword>
<evidence type="ECO:0000313" key="7">
    <source>
        <dbReference type="Proteomes" id="UP001287356"/>
    </source>
</evidence>
<comment type="caution">
    <text evidence="6">The sequence shown here is derived from an EMBL/GenBank/DDBJ whole genome shotgun (WGS) entry which is preliminary data.</text>
</comment>
<dbReference type="Proteomes" id="UP001287356">
    <property type="component" value="Unassembled WGS sequence"/>
</dbReference>
<keyword evidence="1" id="KW-0677">Repeat</keyword>
<dbReference type="Gene3D" id="3.40.50.300">
    <property type="entry name" value="P-loop containing nucleotide triphosphate hydrolases"/>
    <property type="match status" value="1"/>
</dbReference>
<dbReference type="SUPFAM" id="SSF50978">
    <property type="entry name" value="WD40 repeat-like"/>
    <property type="match status" value="1"/>
</dbReference>
<feature type="domain" description="Nephrocystin 3-like N-terminal" evidence="5">
    <location>
        <begin position="361"/>
        <end position="527"/>
    </location>
</feature>
<evidence type="ECO:0000256" key="3">
    <source>
        <dbReference type="SAM" id="MobiDB-lite"/>
    </source>
</evidence>
<feature type="region of interest" description="Disordered" evidence="3">
    <location>
        <begin position="1039"/>
        <end position="1061"/>
    </location>
</feature>
<dbReference type="SUPFAM" id="SSF53474">
    <property type="entry name" value="alpha/beta-Hydrolases"/>
    <property type="match status" value="1"/>
</dbReference>
<dbReference type="PANTHER" id="PTHR10039">
    <property type="entry name" value="AMELOGENIN"/>
    <property type="match status" value="1"/>
</dbReference>
<feature type="region of interest" description="Disordered" evidence="3">
    <location>
        <begin position="1"/>
        <end position="36"/>
    </location>
</feature>